<dbReference type="SUPFAM" id="SSF53335">
    <property type="entry name" value="S-adenosyl-L-methionine-dependent methyltransferases"/>
    <property type="match status" value="1"/>
</dbReference>
<evidence type="ECO:0000313" key="3">
    <source>
        <dbReference type="EMBL" id="MDT0261764.1"/>
    </source>
</evidence>
<name>A0ABU2J9V0_9ACTN</name>
<organism evidence="3 4">
    <name type="scientific">Jatrophihabitans lederbergiae</name>
    <dbReference type="NCBI Taxonomy" id="3075547"/>
    <lineage>
        <taxon>Bacteria</taxon>
        <taxon>Bacillati</taxon>
        <taxon>Actinomycetota</taxon>
        <taxon>Actinomycetes</taxon>
        <taxon>Jatrophihabitantales</taxon>
        <taxon>Jatrophihabitantaceae</taxon>
        <taxon>Jatrophihabitans</taxon>
    </lineage>
</organism>
<evidence type="ECO:0000259" key="2">
    <source>
        <dbReference type="Pfam" id="PF13649"/>
    </source>
</evidence>
<dbReference type="Proteomes" id="UP001183176">
    <property type="component" value="Unassembled WGS sequence"/>
</dbReference>
<dbReference type="GO" id="GO:0032259">
    <property type="term" value="P:methylation"/>
    <property type="evidence" value="ECO:0007669"/>
    <property type="project" value="UniProtKB-KW"/>
</dbReference>
<comment type="caution">
    <text evidence="3">The sequence shown here is derived from an EMBL/GenBank/DDBJ whole genome shotgun (WGS) entry which is preliminary data.</text>
</comment>
<dbReference type="EC" id="2.1.1.-" evidence="3"/>
<evidence type="ECO:0000256" key="1">
    <source>
        <dbReference type="ARBA" id="ARBA00022679"/>
    </source>
</evidence>
<dbReference type="InterPro" id="IPR041698">
    <property type="entry name" value="Methyltransf_25"/>
</dbReference>
<keyword evidence="4" id="KW-1185">Reference proteome</keyword>
<reference evidence="4" key="1">
    <citation type="submission" date="2023-07" db="EMBL/GenBank/DDBJ databases">
        <title>30 novel species of actinomycetes from the DSMZ collection.</title>
        <authorList>
            <person name="Nouioui I."/>
        </authorList>
    </citation>
    <scope>NUCLEOTIDE SEQUENCE [LARGE SCALE GENOMIC DNA]</scope>
    <source>
        <strain evidence="4">DSM 44399</strain>
    </source>
</reference>
<dbReference type="RefSeq" id="WP_311422918.1">
    <property type="nucleotide sequence ID" value="NZ_JAVREH010000010.1"/>
</dbReference>
<dbReference type="InterPro" id="IPR029063">
    <property type="entry name" value="SAM-dependent_MTases_sf"/>
</dbReference>
<sequence length="244" mass="27083">MTLKPTDFYDDPAVLSLYLAGRGLPDDGNSTIEEPQIRVMTGSVAGKRVLDLGCGDGRFAGYSAVAGAASFHGVDGSEAMLTRARSAVDWPAATWECRNLEQWTAEPVAYDLVISRMTLHYVTALRRLFAEVRRSLNEGGALVFSVEHPMVTSNDNGDFRDQVPGRWIVENYFSQGARQRHWLGTDVWKQHRTIADYITALHAEGLQLESLSEGEPDPGRFTDPAIYRSRKSIPMYLLMKSVAV</sequence>
<protein>
    <submittedName>
        <fullName evidence="3">Class I SAM-dependent methyltransferase</fullName>
        <ecNumber evidence="3">2.1.1.-</ecNumber>
    </submittedName>
</protein>
<feature type="domain" description="Methyltransferase" evidence="2">
    <location>
        <begin position="49"/>
        <end position="140"/>
    </location>
</feature>
<dbReference type="Pfam" id="PF13649">
    <property type="entry name" value="Methyltransf_25"/>
    <property type="match status" value="1"/>
</dbReference>
<gene>
    <name evidence="3" type="ORF">RM423_10190</name>
</gene>
<dbReference type="CDD" id="cd02440">
    <property type="entry name" value="AdoMet_MTases"/>
    <property type="match status" value="1"/>
</dbReference>
<keyword evidence="3" id="KW-0489">Methyltransferase</keyword>
<proteinExistence type="predicted"/>
<dbReference type="PANTHER" id="PTHR43861">
    <property type="entry name" value="TRANS-ACONITATE 2-METHYLTRANSFERASE-RELATED"/>
    <property type="match status" value="1"/>
</dbReference>
<evidence type="ECO:0000313" key="4">
    <source>
        <dbReference type="Proteomes" id="UP001183176"/>
    </source>
</evidence>
<dbReference type="GO" id="GO:0008168">
    <property type="term" value="F:methyltransferase activity"/>
    <property type="evidence" value="ECO:0007669"/>
    <property type="project" value="UniProtKB-KW"/>
</dbReference>
<dbReference type="EMBL" id="JAVREH010000010">
    <property type="protein sequence ID" value="MDT0261764.1"/>
    <property type="molecule type" value="Genomic_DNA"/>
</dbReference>
<dbReference type="Gene3D" id="3.40.50.150">
    <property type="entry name" value="Vaccinia Virus protein VP39"/>
    <property type="match status" value="1"/>
</dbReference>
<keyword evidence="1 3" id="KW-0808">Transferase</keyword>
<accession>A0ABU2J9V0</accession>